<organism evidence="4 5">
    <name type="scientific">Candidatus Giovannonibacteria bacterium RIFCSPLOWO2_12_FULL_43_26</name>
    <dbReference type="NCBI Taxonomy" id="1798363"/>
    <lineage>
        <taxon>Bacteria</taxon>
        <taxon>Candidatus Giovannoniibacteriota</taxon>
    </lineage>
</organism>
<dbReference type="PROSITE" id="PS50093">
    <property type="entry name" value="PKD"/>
    <property type="match status" value="1"/>
</dbReference>
<dbReference type="InterPro" id="IPR036415">
    <property type="entry name" value="Lamin_tail_dom_sf"/>
</dbReference>
<dbReference type="PROSITE" id="PS51841">
    <property type="entry name" value="LTD"/>
    <property type="match status" value="1"/>
</dbReference>
<feature type="transmembrane region" description="Helical" evidence="1">
    <location>
        <begin position="498"/>
        <end position="518"/>
    </location>
</feature>
<dbReference type="Proteomes" id="UP000177334">
    <property type="component" value="Unassembled WGS sequence"/>
</dbReference>
<dbReference type="InterPro" id="IPR013783">
    <property type="entry name" value="Ig-like_fold"/>
</dbReference>
<keyword evidence="1" id="KW-0472">Membrane</keyword>
<dbReference type="Pfam" id="PF18911">
    <property type="entry name" value="PKD_4"/>
    <property type="match status" value="1"/>
</dbReference>
<proteinExistence type="predicted"/>
<comment type="caution">
    <text evidence="4">The sequence shown here is derived from an EMBL/GenBank/DDBJ whole genome shotgun (WGS) entry which is preliminary data.</text>
</comment>
<dbReference type="Pfam" id="PF00932">
    <property type="entry name" value="LTD"/>
    <property type="match status" value="1"/>
</dbReference>
<dbReference type="Gene3D" id="2.60.40.1260">
    <property type="entry name" value="Lamin Tail domain"/>
    <property type="match status" value="1"/>
</dbReference>
<evidence type="ECO:0000259" key="2">
    <source>
        <dbReference type="PROSITE" id="PS50093"/>
    </source>
</evidence>
<name>A0A1F5XY81_9BACT</name>
<dbReference type="SUPFAM" id="SSF49299">
    <property type="entry name" value="PKD domain"/>
    <property type="match status" value="1"/>
</dbReference>
<dbReference type="EMBL" id="MFIP01000001">
    <property type="protein sequence ID" value="OGF92907.1"/>
    <property type="molecule type" value="Genomic_DNA"/>
</dbReference>
<evidence type="ECO:0008006" key="6">
    <source>
        <dbReference type="Google" id="ProtNLM"/>
    </source>
</evidence>
<feature type="domain" description="PKD" evidence="2">
    <location>
        <begin position="260"/>
        <end position="307"/>
    </location>
</feature>
<dbReference type="InterPro" id="IPR022409">
    <property type="entry name" value="PKD/Chitinase_dom"/>
</dbReference>
<gene>
    <name evidence="4" type="ORF">A3H05_01175</name>
</gene>
<dbReference type="SUPFAM" id="SSF74853">
    <property type="entry name" value="Lamin A/C globular tail domain"/>
    <property type="match status" value="2"/>
</dbReference>
<dbReference type="AlphaFoldDB" id="A0A1F5XY81"/>
<sequence>MLSSSVMDWFNKFTTSRWHFLLVIILLGAANFAYASVGDVAISEVLFDPAGGTDTGLEYVVIKNFGSSAVDVSGWDLYPSGAGYFTLPSFSLGGGKELKIHLRASGNNDDGNLYHTNASANMGNSSGSLALFSSTTHSKDTIISYIRYHKPGSGESKTWETAAAGTELWTAGTFFDISSGTEGKILKLIDYNQKTSVSGWSLAEASAQSDVGVGPASVTENDVAATFSGSVAPLPVNQIKAYAGPDRAGIAGGEIFFEGFAEGLQGDPLDGARFSWNFGDGAALVDGKKIGHTFLFPGVYTVSLNVSAGEYSALDTANLVVTESPLLISEIKTGADGWVEIKNNSARKIEISRFGFGESNFKPFFFPENTYLAPWALVVLGTSTLGFILPESGEIKLLYPNGKIIFSSNYPNLNLGSDESLSLENGGPASPGANQGGWLKTKITPGLKNEITKSIALSAKSAAEPKAKPPTAIVENLGNAQTASVISIEKPSSFLNDYFWLFVGLGAGIFAGLIFVIIRHSFTL</sequence>
<dbReference type="InterPro" id="IPR035986">
    <property type="entry name" value="PKD_dom_sf"/>
</dbReference>
<evidence type="ECO:0000256" key="1">
    <source>
        <dbReference type="SAM" id="Phobius"/>
    </source>
</evidence>
<feature type="domain" description="LTD" evidence="3">
    <location>
        <begin position="28"/>
        <end position="164"/>
    </location>
</feature>
<protein>
    <recommendedName>
        <fullName evidence="6">PKD domain-containing protein</fullName>
    </recommendedName>
</protein>
<dbReference type="CDD" id="cd00146">
    <property type="entry name" value="PKD"/>
    <property type="match status" value="1"/>
</dbReference>
<dbReference type="InterPro" id="IPR000601">
    <property type="entry name" value="PKD_dom"/>
</dbReference>
<dbReference type="SMART" id="SM00089">
    <property type="entry name" value="PKD"/>
    <property type="match status" value="1"/>
</dbReference>
<evidence type="ECO:0000259" key="3">
    <source>
        <dbReference type="PROSITE" id="PS51841"/>
    </source>
</evidence>
<keyword evidence="1" id="KW-0812">Transmembrane</keyword>
<reference evidence="4 5" key="1">
    <citation type="journal article" date="2016" name="Nat. Commun.">
        <title>Thousands of microbial genomes shed light on interconnected biogeochemical processes in an aquifer system.</title>
        <authorList>
            <person name="Anantharaman K."/>
            <person name="Brown C.T."/>
            <person name="Hug L.A."/>
            <person name="Sharon I."/>
            <person name="Castelle C.J."/>
            <person name="Probst A.J."/>
            <person name="Thomas B.C."/>
            <person name="Singh A."/>
            <person name="Wilkins M.J."/>
            <person name="Karaoz U."/>
            <person name="Brodie E.L."/>
            <person name="Williams K.H."/>
            <person name="Hubbard S.S."/>
            <person name="Banfield J.F."/>
        </authorList>
    </citation>
    <scope>NUCLEOTIDE SEQUENCE [LARGE SCALE GENOMIC DNA]</scope>
</reference>
<dbReference type="Gene3D" id="2.60.40.10">
    <property type="entry name" value="Immunoglobulins"/>
    <property type="match status" value="1"/>
</dbReference>
<keyword evidence="1" id="KW-1133">Transmembrane helix</keyword>
<evidence type="ECO:0000313" key="5">
    <source>
        <dbReference type="Proteomes" id="UP000177334"/>
    </source>
</evidence>
<accession>A0A1F5XY81</accession>
<evidence type="ECO:0000313" key="4">
    <source>
        <dbReference type="EMBL" id="OGF92907.1"/>
    </source>
</evidence>
<dbReference type="InterPro" id="IPR001322">
    <property type="entry name" value="Lamin_tail_dom"/>
</dbReference>